<organism evidence="1 2">
    <name type="scientific">Pteropus alecto</name>
    <name type="common">Black flying fox</name>
    <dbReference type="NCBI Taxonomy" id="9402"/>
    <lineage>
        <taxon>Eukaryota</taxon>
        <taxon>Metazoa</taxon>
        <taxon>Chordata</taxon>
        <taxon>Craniata</taxon>
        <taxon>Vertebrata</taxon>
        <taxon>Euteleostomi</taxon>
        <taxon>Mammalia</taxon>
        <taxon>Eutheria</taxon>
        <taxon>Laurasiatheria</taxon>
        <taxon>Chiroptera</taxon>
        <taxon>Yinpterochiroptera</taxon>
        <taxon>Pteropodoidea</taxon>
        <taxon>Pteropodidae</taxon>
        <taxon>Pteropodinae</taxon>
        <taxon>Pteropus</taxon>
    </lineage>
</organism>
<evidence type="ECO:0000313" key="1">
    <source>
        <dbReference type="EMBL" id="ELK15163.1"/>
    </source>
</evidence>
<reference evidence="2" key="1">
    <citation type="journal article" date="2013" name="Science">
        <title>Comparative analysis of bat genomes provides insight into the evolution of flight and immunity.</title>
        <authorList>
            <person name="Zhang G."/>
            <person name="Cowled C."/>
            <person name="Shi Z."/>
            <person name="Huang Z."/>
            <person name="Bishop-Lilly K.A."/>
            <person name="Fang X."/>
            <person name="Wynne J.W."/>
            <person name="Xiong Z."/>
            <person name="Baker M.L."/>
            <person name="Zhao W."/>
            <person name="Tachedjian M."/>
            <person name="Zhu Y."/>
            <person name="Zhou P."/>
            <person name="Jiang X."/>
            <person name="Ng J."/>
            <person name="Yang L."/>
            <person name="Wu L."/>
            <person name="Xiao J."/>
            <person name="Feng Y."/>
            <person name="Chen Y."/>
            <person name="Sun X."/>
            <person name="Zhang Y."/>
            <person name="Marsh G.A."/>
            <person name="Crameri G."/>
            <person name="Broder C.C."/>
            <person name="Frey K.G."/>
            <person name="Wang L.F."/>
            <person name="Wang J."/>
        </authorList>
    </citation>
    <scope>NUCLEOTIDE SEQUENCE [LARGE SCALE GENOMIC DNA]</scope>
</reference>
<dbReference type="InParanoid" id="L5KWH5"/>
<protein>
    <submittedName>
        <fullName evidence="1">Uncharacterized protein</fullName>
    </submittedName>
</protein>
<gene>
    <name evidence="1" type="ORF">PAL_GLEAN10009266</name>
</gene>
<keyword evidence="2" id="KW-1185">Reference proteome</keyword>
<accession>L5KWH5</accession>
<sequence>MAGGLGAFMSSPKSAASKLLFQTITCRDQQAHGLREKTHQPFTEKTGLKAVPKALGQWQDSGPHLTPRVNSRTCPAFPESRLFGQALREPDVPLGWNHCAPPPGLCTCWSSLSAGPGSSSMQLAPQAGVSDRPSLAACEFSYSPLFPS</sequence>
<dbReference type="Proteomes" id="UP000010552">
    <property type="component" value="Unassembled WGS sequence"/>
</dbReference>
<evidence type="ECO:0000313" key="2">
    <source>
        <dbReference type="Proteomes" id="UP000010552"/>
    </source>
</evidence>
<dbReference type="EMBL" id="KB030552">
    <property type="protein sequence ID" value="ELK15163.1"/>
    <property type="molecule type" value="Genomic_DNA"/>
</dbReference>
<name>L5KWH5_PTEAL</name>
<dbReference type="AlphaFoldDB" id="L5KWH5"/>
<proteinExistence type="predicted"/>